<sequence length="126" mass="13991">MPTLAPALRALREDGAFSLASARVREASEEAYQAPLFDEFVICNEGSIEFLHGEERLRLQEGEAVFLPKSLRVKWIWPQATRYTVLCLPAFSPELSGREAEEGATVAKDSKSMERLEALHAKVEGA</sequence>
<protein>
    <recommendedName>
        <fullName evidence="3">DUF861 domain-containing protein</fullName>
    </recommendedName>
</protein>
<dbReference type="Gene3D" id="2.60.120.10">
    <property type="entry name" value="Jelly Rolls"/>
    <property type="match status" value="1"/>
</dbReference>
<dbReference type="AlphaFoldDB" id="A0AA36J989"/>
<dbReference type="Proteomes" id="UP001178507">
    <property type="component" value="Unassembled WGS sequence"/>
</dbReference>
<comment type="caution">
    <text evidence="1">The sequence shown here is derived from an EMBL/GenBank/DDBJ whole genome shotgun (WGS) entry which is preliminary data.</text>
</comment>
<dbReference type="SUPFAM" id="SSF51182">
    <property type="entry name" value="RmlC-like cupins"/>
    <property type="match status" value="1"/>
</dbReference>
<dbReference type="InterPro" id="IPR011051">
    <property type="entry name" value="RmlC_Cupin_sf"/>
</dbReference>
<organism evidence="1 2">
    <name type="scientific">Effrenium voratum</name>
    <dbReference type="NCBI Taxonomy" id="2562239"/>
    <lineage>
        <taxon>Eukaryota</taxon>
        <taxon>Sar</taxon>
        <taxon>Alveolata</taxon>
        <taxon>Dinophyceae</taxon>
        <taxon>Suessiales</taxon>
        <taxon>Symbiodiniaceae</taxon>
        <taxon>Effrenium</taxon>
    </lineage>
</organism>
<keyword evidence="2" id="KW-1185">Reference proteome</keyword>
<dbReference type="InterPro" id="IPR014710">
    <property type="entry name" value="RmlC-like_jellyroll"/>
</dbReference>
<dbReference type="EMBL" id="CAUJNA010003394">
    <property type="protein sequence ID" value="CAJ1401025.1"/>
    <property type="molecule type" value="Genomic_DNA"/>
</dbReference>
<proteinExistence type="predicted"/>
<evidence type="ECO:0000313" key="2">
    <source>
        <dbReference type="Proteomes" id="UP001178507"/>
    </source>
</evidence>
<name>A0AA36J989_9DINO</name>
<evidence type="ECO:0000313" key="1">
    <source>
        <dbReference type="EMBL" id="CAJ1401025.1"/>
    </source>
</evidence>
<gene>
    <name evidence="1" type="ORF">EVOR1521_LOCUS24245</name>
</gene>
<accession>A0AA36J989</accession>
<reference evidence="1" key="1">
    <citation type="submission" date="2023-08" db="EMBL/GenBank/DDBJ databases">
        <authorList>
            <person name="Chen Y."/>
            <person name="Shah S."/>
            <person name="Dougan E. K."/>
            <person name="Thang M."/>
            <person name="Chan C."/>
        </authorList>
    </citation>
    <scope>NUCLEOTIDE SEQUENCE</scope>
</reference>
<evidence type="ECO:0008006" key="3">
    <source>
        <dbReference type="Google" id="ProtNLM"/>
    </source>
</evidence>